<evidence type="ECO:0000256" key="1">
    <source>
        <dbReference type="SAM" id="MobiDB-lite"/>
    </source>
</evidence>
<name>A0AAN6RKW3_9PLEO</name>
<feature type="chain" id="PRO_5043002913" evidence="2">
    <location>
        <begin position="19"/>
        <end position="226"/>
    </location>
</feature>
<accession>A0AAN6RKW3</accession>
<feature type="signal peptide" evidence="2">
    <location>
        <begin position="1"/>
        <end position="18"/>
    </location>
</feature>
<sequence>MARLLLLSVAAVAHLAAAAPEPQITARADLHARADASILGYISTSGASEFSDLQSCDFPATLSQSGSYAQCCESGKPCHFYTSCSAGNAIAESTSVFCDLGFCNTAVIVSTAGAQNGKSNVGCWATTLGKDAFDLVQDIGTATPAPRSTQSSSDDESSNSVTPTGSATEPSETGSETETETPTETDASSSPTSDTAPSSSSPGAAAGAAKPLTGLVGLIAGLAALL</sequence>
<feature type="region of interest" description="Disordered" evidence="1">
    <location>
        <begin position="142"/>
        <end position="208"/>
    </location>
</feature>
<protein>
    <submittedName>
        <fullName evidence="3">Uncharacterized protein</fullName>
    </submittedName>
</protein>
<keyword evidence="4" id="KW-1185">Reference proteome</keyword>
<evidence type="ECO:0000313" key="4">
    <source>
        <dbReference type="Proteomes" id="UP001280581"/>
    </source>
</evidence>
<feature type="compositionally biased region" description="Low complexity" evidence="1">
    <location>
        <begin position="184"/>
        <end position="208"/>
    </location>
</feature>
<proteinExistence type="predicted"/>
<reference evidence="3 4" key="1">
    <citation type="submission" date="2021-02" db="EMBL/GenBank/DDBJ databases">
        <title>Genome assembly of Pseudopithomyces chartarum.</title>
        <authorList>
            <person name="Jauregui R."/>
            <person name="Singh J."/>
            <person name="Voisey C."/>
        </authorList>
    </citation>
    <scope>NUCLEOTIDE SEQUENCE [LARGE SCALE GENOMIC DNA]</scope>
    <source>
        <strain evidence="3 4">AGR01</strain>
    </source>
</reference>
<dbReference type="Proteomes" id="UP001280581">
    <property type="component" value="Unassembled WGS sequence"/>
</dbReference>
<organism evidence="3 4">
    <name type="scientific">Pseudopithomyces chartarum</name>
    <dbReference type="NCBI Taxonomy" id="1892770"/>
    <lineage>
        <taxon>Eukaryota</taxon>
        <taxon>Fungi</taxon>
        <taxon>Dikarya</taxon>
        <taxon>Ascomycota</taxon>
        <taxon>Pezizomycotina</taxon>
        <taxon>Dothideomycetes</taxon>
        <taxon>Pleosporomycetidae</taxon>
        <taxon>Pleosporales</taxon>
        <taxon>Massarineae</taxon>
        <taxon>Didymosphaeriaceae</taxon>
        <taxon>Pseudopithomyces</taxon>
    </lineage>
</organism>
<keyword evidence="2" id="KW-0732">Signal</keyword>
<dbReference type="AlphaFoldDB" id="A0AAN6RKW3"/>
<evidence type="ECO:0000256" key="2">
    <source>
        <dbReference type="SAM" id="SignalP"/>
    </source>
</evidence>
<feature type="compositionally biased region" description="Low complexity" evidence="1">
    <location>
        <begin position="148"/>
        <end position="174"/>
    </location>
</feature>
<dbReference type="EMBL" id="WVTA01000004">
    <property type="protein sequence ID" value="KAK3214029.1"/>
    <property type="molecule type" value="Genomic_DNA"/>
</dbReference>
<gene>
    <name evidence="3" type="ORF">GRF29_28g1833593</name>
</gene>
<comment type="caution">
    <text evidence="3">The sequence shown here is derived from an EMBL/GenBank/DDBJ whole genome shotgun (WGS) entry which is preliminary data.</text>
</comment>
<evidence type="ECO:0000313" key="3">
    <source>
        <dbReference type="EMBL" id="KAK3214029.1"/>
    </source>
</evidence>